<keyword evidence="3" id="KW-1185">Reference proteome</keyword>
<keyword evidence="2" id="KW-0067">ATP-binding</keyword>
<dbReference type="Proteomes" id="UP000291562">
    <property type="component" value="Chromosome"/>
</dbReference>
<dbReference type="InterPro" id="IPR002761">
    <property type="entry name" value="Diphthami_syn_dom"/>
</dbReference>
<dbReference type="Pfam" id="PF01902">
    <property type="entry name" value="Diphthami_syn_2"/>
    <property type="match status" value="1"/>
</dbReference>
<organism evidence="2 3">
    <name type="scientific">Pseudolysobacter antarcticus</name>
    <dbReference type="NCBI Taxonomy" id="2511995"/>
    <lineage>
        <taxon>Bacteria</taxon>
        <taxon>Pseudomonadati</taxon>
        <taxon>Pseudomonadota</taxon>
        <taxon>Gammaproteobacteria</taxon>
        <taxon>Lysobacterales</taxon>
        <taxon>Rhodanobacteraceae</taxon>
        <taxon>Pseudolysobacter</taxon>
    </lineage>
</organism>
<accession>A0A411HLY7</accession>
<keyword evidence="2" id="KW-0547">Nucleotide-binding</keyword>
<dbReference type="AlphaFoldDB" id="A0A411HLY7"/>
<dbReference type="SUPFAM" id="SSF52402">
    <property type="entry name" value="Adenine nucleotide alpha hydrolases-like"/>
    <property type="match status" value="1"/>
</dbReference>
<dbReference type="Gene3D" id="3.90.1490.10">
    <property type="entry name" value="putative n-type atp pyrophosphatase, domain 2"/>
    <property type="match status" value="1"/>
</dbReference>
<dbReference type="KEGG" id="xbc:ELE36_14870"/>
<dbReference type="EMBL" id="CP035704">
    <property type="protein sequence ID" value="QBB71536.1"/>
    <property type="molecule type" value="Genomic_DNA"/>
</dbReference>
<sequence length="228" mass="25425">MKKPILVAWSGGKDCLMALDRLLNDPQWRVVGLLTTITTQFDRVAMHGIRRDVLRAQAAALGLPLIESELEYPASNAAYETAFAASLDTARAITPDLNHIAFGDLFLTDVRSWRETLLQRLDWHAVLPLWHEPTDILARRFHAAGHRAVLTCVDTTQLAADFSGRDFDPALLAEFPAGVDPCGENGEFHTLSYAGPCFRQRLHLQRGENVLRDGRFQYTDFLLGPVSS</sequence>
<dbReference type="InterPro" id="IPR014729">
    <property type="entry name" value="Rossmann-like_a/b/a_fold"/>
</dbReference>
<dbReference type="RefSeq" id="WP_129834633.1">
    <property type="nucleotide sequence ID" value="NZ_CP035704.1"/>
</dbReference>
<gene>
    <name evidence="2" type="ORF">ELE36_14870</name>
</gene>
<dbReference type="GO" id="GO:0005524">
    <property type="term" value="F:ATP binding"/>
    <property type="evidence" value="ECO:0007669"/>
    <property type="project" value="UniProtKB-KW"/>
</dbReference>
<dbReference type="OrthoDB" id="3572539at2"/>
<evidence type="ECO:0000259" key="1">
    <source>
        <dbReference type="Pfam" id="PF01902"/>
    </source>
</evidence>
<proteinExistence type="predicted"/>
<reference evidence="2 3" key="1">
    <citation type="submission" date="2019-01" db="EMBL/GenBank/DDBJ databases">
        <title>Pseudolysobacter antarctica gen. nov., sp. nov., isolated from Fildes Peninsula, Antarctica.</title>
        <authorList>
            <person name="Wei Z."/>
            <person name="Peng F."/>
        </authorList>
    </citation>
    <scope>NUCLEOTIDE SEQUENCE [LARGE SCALE GENOMIC DNA]</scope>
    <source>
        <strain evidence="2 3">AQ6-296</strain>
    </source>
</reference>
<evidence type="ECO:0000313" key="3">
    <source>
        <dbReference type="Proteomes" id="UP000291562"/>
    </source>
</evidence>
<dbReference type="Gene3D" id="3.40.50.620">
    <property type="entry name" value="HUPs"/>
    <property type="match status" value="1"/>
</dbReference>
<protein>
    <submittedName>
        <fullName evidence="2">ATP-binding protein</fullName>
    </submittedName>
</protein>
<evidence type="ECO:0000313" key="2">
    <source>
        <dbReference type="EMBL" id="QBB71536.1"/>
    </source>
</evidence>
<name>A0A411HLY7_9GAMM</name>
<feature type="domain" description="Diphthamide synthase" evidence="1">
    <location>
        <begin position="6"/>
        <end position="209"/>
    </location>
</feature>